<feature type="compositionally biased region" description="Pro residues" evidence="22">
    <location>
        <begin position="560"/>
        <end position="571"/>
    </location>
</feature>
<dbReference type="SUPFAM" id="SSF54236">
    <property type="entry name" value="Ubiquitin-like"/>
    <property type="match status" value="2"/>
</dbReference>
<evidence type="ECO:0000256" key="18">
    <source>
        <dbReference type="ARBA" id="ARBA00023273"/>
    </source>
</evidence>
<dbReference type="GO" id="GO:0008277">
    <property type="term" value="P:regulation of G protein-coupled receptor signaling pathway"/>
    <property type="evidence" value="ECO:0007669"/>
    <property type="project" value="InterPro"/>
</dbReference>
<dbReference type="PROSITE" id="PS50898">
    <property type="entry name" value="RBD"/>
    <property type="match status" value="2"/>
</dbReference>
<keyword evidence="11" id="KW-0734">Signal transduction inhibitor</keyword>
<dbReference type="PANTHER" id="PTHR45945">
    <property type="entry name" value="REGULATOR OF G-PROTEIN SIGNALING LOCO"/>
    <property type="match status" value="1"/>
</dbReference>
<dbReference type="InterPro" id="IPR036305">
    <property type="entry name" value="RGS_sf"/>
</dbReference>
<dbReference type="InterPro" id="IPR044926">
    <property type="entry name" value="RGS_subdomain_2"/>
</dbReference>
<evidence type="ECO:0000256" key="20">
    <source>
        <dbReference type="ARBA" id="ARBA00034105"/>
    </source>
</evidence>
<keyword evidence="16" id="KW-0206">Cytoskeleton</keyword>
<evidence type="ECO:0000256" key="9">
    <source>
        <dbReference type="ARBA" id="ARBA00022553"/>
    </source>
</evidence>
<evidence type="ECO:0000256" key="4">
    <source>
        <dbReference type="ARBA" id="ARBA00004322"/>
    </source>
</evidence>
<reference evidence="25" key="2">
    <citation type="submission" date="2025-09" db="UniProtKB">
        <authorList>
            <consortium name="Ensembl"/>
        </authorList>
    </citation>
    <scope>IDENTIFICATION</scope>
</reference>
<dbReference type="Pfam" id="PF00615">
    <property type="entry name" value="RGS"/>
    <property type="match status" value="1"/>
</dbReference>
<evidence type="ECO:0000256" key="21">
    <source>
        <dbReference type="ARBA" id="ARBA00069200"/>
    </source>
</evidence>
<dbReference type="GO" id="GO:0008017">
    <property type="term" value="F:microtubule binding"/>
    <property type="evidence" value="ECO:0007669"/>
    <property type="project" value="InterPro"/>
</dbReference>
<dbReference type="PANTHER" id="PTHR45945:SF2">
    <property type="entry name" value="REGULATOR OF G-PROTEIN SIGNALING 14"/>
    <property type="match status" value="1"/>
</dbReference>
<dbReference type="Gene3D" id="1.10.167.10">
    <property type="entry name" value="Regulator of G-protein Signalling 4, domain 2"/>
    <property type="match status" value="1"/>
</dbReference>
<dbReference type="GO" id="GO:0000922">
    <property type="term" value="C:spindle pole"/>
    <property type="evidence" value="ECO:0007669"/>
    <property type="project" value="UniProtKB-SubCell"/>
</dbReference>
<evidence type="ECO:0000256" key="12">
    <source>
        <dbReference type="ARBA" id="ARBA00022701"/>
    </source>
</evidence>
<evidence type="ECO:0000256" key="11">
    <source>
        <dbReference type="ARBA" id="ARBA00022700"/>
    </source>
</evidence>
<keyword evidence="12" id="KW-0493">Microtubule</keyword>
<feature type="domain" description="RBD" evidence="24">
    <location>
        <begin position="376"/>
        <end position="446"/>
    </location>
</feature>
<dbReference type="GO" id="GO:0051301">
    <property type="term" value="P:cell division"/>
    <property type="evidence" value="ECO:0007669"/>
    <property type="project" value="UniProtKB-KW"/>
</dbReference>
<evidence type="ECO:0000256" key="2">
    <source>
        <dbReference type="ARBA" id="ARBA00004279"/>
    </source>
</evidence>
<evidence type="ECO:0000256" key="14">
    <source>
        <dbReference type="ARBA" id="ARBA00023018"/>
    </source>
</evidence>
<dbReference type="SMART" id="SM00315">
    <property type="entry name" value="RGS"/>
    <property type="match status" value="1"/>
</dbReference>
<protein>
    <recommendedName>
        <fullName evidence="21">Regulator of G-protein signaling 14</fullName>
    </recommendedName>
</protein>
<keyword evidence="19" id="KW-0131">Cell cycle</keyword>
<dbReference type="FunFam" id="3.10.20.90:FF:000145">
    <property type="entry name" value="regulator of G-protein signaling 14 isoform X1"/>
    <property type="match status" value="1"/>
</dbReference>
<evidence type="ECO:0000256" key="5">
    <source>
        <dbReference type="ARBA" id="ARBA00004647"/>
    </source>
</evidence>
<evidence type="ECO:0000256" key="22">
    <source>
        <dbReference type="SAM" id="MobiDB-lite"/>
    </source>
</evidence>
<keyword evidence="17" id="KW-0539">Nucleus</keyword>
<keyword evidence="9" id="KW-0597">Phosphoprotein</keyword>
<dbReference type="GO" id="GO:0007165">
    <property type="term" value="P:signal transduction"/>
    <property type="evidence" value="ECO:0007669"/>
    <property type="project" value="InterPro"/>
</dbReference>
<feature type="domain" description="RBD" evidence="24">
    <location>
        <begin position="303"/>
        <end position="374"/>
    </location>
</feature>
<keyword evidence="10" id="KW-0132">Cell division</keyword>
<dbReference type="GO" id="GO:0016605">
    <property type="term" value="C:PML body"/>
    <property type="evidence" value="ECO:0007669"/>
    <property type="project" value="UniProtKB-SubCell"/>
</dbReference>
<organism evidence="25 26">
    <name type="scientific">Athene cunicularia</name>
    <name type="common">Burrowing owl</name>
    <name type="synonym">Speotyto cunicularia</name>
    <dbReference type="NCBI Taxonomy" id="194338"/>
    <lineage>
        <taxon>Eukaryota</taxon>
        <taxon>Metazoa</taxon>
        <taxon>Chordata</taxon>
        <taxon>Craniata</taxon>
        <taxon>Vertebrata</taxon>
        <taxon>Euteleostomi</taxon>
        <taxon>Archelosauria</taxon>
        <taxon>Archosauria</taxon>
        <taxon>Dinosauria</taxon>
        <taxon>Saurischia</taxon>
        <taxon>Theropoda</taxon>
        <taxon>Coelurosauria</taxon>
        <taxon>Aves</taxon>
        <taxon>Neognathae</taxon>
        <taxon>Neoaves</taxon>
        <taxon>Telluraves</taxon>
        <taxon>Strigiformes</taxon>
        <taxon>Strigidae</taxon>
        <taxon>Athene</taxon>
    </lineage>
</organism>
<dbReference type="CDD" id="cd17139">
    <property type="entry name" value="RBD2_RGS14"/>
    <property type="match status" value="1"/>
</dbReference>
<dbReference type="GO" id="GO:0005813">
    <property type="term" value="C:centrosome"/>
    <property type="evidence" value="ECO:0007669"/>
    <property type="project" value="UniProtKB-SubCell"/>
</dbReference>
<evidence type="ECO:0000256" key="7">
    <source>
        <dbReference type="ARBA" id="ARBA00022475"/>
    </source>
</evidence>
<feature type="region of interest" description="Disordered" evidence="22">
    <location>
        <begin position="535"/>
        <end position="578"/>
    </location>
</feature>
<proteinExistence type="predicted"/>
<evidence type="ECO:0000313" key="25">
    <source>
        <dbReference type="Ensembl" id="ENSACUP00000013848.1"/>
    </source>
</evidence>
<dbReference type="SUPFAM" id="SSF48097">
    <property type="entry name" value="Regulator of G-protein signaling, RGS"/>
    <property type="match status" value="1"/>
</dbReference>
<name>A0A663MR03_ATHCN</name>
<dbReference type="GO" id="GO:0005886">
    <property type="term" value="C:plasma membrane"/>
    <property type="evidence" value="ECO:0007669"/>
    <property type="project" value="UniProtKB-SubCell"/>
</dbReference>
<keyword evidence="7" id="KW-1003">Cell membrane</keyword>
<dbReference type="Pfam" id="PF02196">
    <property type="entry name" value="RBD"/>
    <property type="match status" value="1"/>
</dbReference>
<evidence type="ECO:0000256" key="1">
    <source>
        <dbReference type="ARBA" id="ARBA00004236"/>
    </source>
</evidence>
<dbReference type="GO" id="GO:0009968">
    <property type="term" value="P:negative regulation of signal transduction"/>
    <property type="evidence" value="ECO:0007669"/>
    <property type="project" value="UniProtKB-KW"/>
</dbReference>
<dbReference type="CDD" id="cd17137">
    <property type="entry name" value="RBD1_RGS14"/>
    <property type="match status" value="1"/>
</dbReference>
<dbReference type="InterPro" id="IPR016137">
    <property type="entry name" value="RGS"/>
</dbReference>
<evidence type="ECO:0000313" key="26">
    <source>
        <dbReference type="Proteomes" id="UP000472269"/>
    </source>
</evidence>
<dbReference type="Gene3D" id="3.10.20.90">
    <property type="entry name" value="Phosphatidylinositol 3-kinase Catalytic Subunit, Chain A, domain 1"/>
    <property type="match status" value="2"/>
</dbReference>
<comment type="subcellular location">
    <subcellularLocation>
        <location evidence="1">Cell membrane</location>
    </subcellularLocation>
    <subcellularLocation>
        <location evidence="2">Cell projection</location>
        <location evidence="2">Dendrite</location>
    </subcellularLocation>
    <subcellularLocation>
        <location evidence="3">Cytoplasm</location>
        <location evidence="3">Cytoskeleton</location>
        <location evidence="3">Microtubule organizing center</location>
        <location evidence="3">Centrosome</location>
    </subcellularLocation>
    <subcellularLocation>
        <location evidence="5">Cytoplasm</location>
        <location evidence="5">Cytoskeleton</location>
        <location evidence="5">Spindle pole</location>
    </subcellularLocation>
    <subcellularLocation>
        <location evidence="4">Nucleus</location>
        <location evidence="4">PML body</location>
    </subcellularLocation>
    <subcellularLocation>
        <location evidence="20">Postsynaptic density</location>
    </subcellularLocation>
</comment>
<dbReference type="PROSITE" id="PS50132">
    <property type="entry name" value="RGS"/>
    <property type="match status" value="1"/>
</dbReference>
<dbReference type="InterPro" id="IPR046992">
    <property type="entry name" value="RBD1_RGS14"/>
</dbReference>
<keyword evidence="26" id="KW-1185">Reference proteome</keyword>
<dbReference type="AlphaFoldDB" id="A0A663MR03"/>
<dbReference type="GO" id="GO:0014069">
    <property type="term" value="C:postsynaptic density"/>
    <property type="evidence" value="ECO:0007669"/>
    <property type="project" value="UniProtKB-SubCell"/>
</dbReference>
<dbReference type="GO" id="GO:0005096">
    <property type="term" value="F:GTPase activator activity"/>
    <property type="evidence" value="ECO:0007669"/>
    <property type="project" value="UniProtKB-KW"/>
</dbReference>
<dbReference type="Ensembl" id="ENSACUT00000014762.1">
    <property type="protein sequence ID" value="ENSACUP00000013848.1"/>
    <property type="gene ID" value="ENSACUG00000009282.1"/>
</dbReference>
<dbReference type="InterPro" id="IPR046993">
    <property type="entry name" value="RBD2_RGS14"/>
</dbReference>
<keyword evidence="18" id="KW-0966">Cell projection</keyword>
<dbReference type="Gene3D" id="1.10.196.10">
    <property type="match status" value="1"/>
</dbReference>
<keyword evidence="8" id="KW-0963">Cytoplasm</keyword>
<evidence type="ECO:0000256" key="19">
    <source>
        <dbReference type="ARBA" id="ARBA00023306"/>
    </source>
</evidence>
<evidence type="ECO:0000256" key="6">
    <source>
        <dbReference type="ARBA" id="ARBA00022468"/>
    </source>
</evidence>
<feature type="domain" description="RGS" evidence="23">
    <location>
        <begin position="71"/>
        <end position="188"/>
    </location>
</feature>
<dbReference type="InterPro" id="IPR003116">
    <property type="entry name" value="RBD_dom"/>
</dbReference>
<evidence type="ECO:0000256" key="13">
    <source>
        <dbReference type="ARBA" id="ARBA00022737"/>
    </source>
</evidence>
<feature type="region of interest" description="Disordered" evidence="22">
    <location>
        <begin position="194"/>
        <end position="251"/>
    </location>
</feature>
<sequence>MTLWCAPAKPVQKLGLPLGTSIFLMERLHLNGFPRLNASRAHGSSHSVNSLPGPPATCGSAQGSVVSWAESFETLLQDRVAVTYFTEFLKKEFSAENVYFWQACERFQQIPASDMQQLAQEARRIYDEFLSSHSVSPVNIDKQAWIGEDMLASPSPDMFRVQQLQIFNLMKFDSYTRFVKSPLYQACLRAESQGQPLPDLRPHSRSSSPPPDLSKKSKLKLGKSLPLGVETAGSGSNRSPRRSFRKGERREPSWAGSAMLWRESQGSLNSSASLDLGFLSSANTGHRKSLGGSEAELPSKSMKYCCVYLPDGTASLASVRPGHSIRDMLAGICEKRGFSLPDIKVYLVGNEQKALVLDQECSVLADQEVKLENRISFDLEISSLNKTIRITAKSTKRIREALQPVLGKYGVRMELVLLRRQGELAALDLEKLVSTVAAQKLVLETLAGKVSSPNKPCPPTKPLLPQSTHRASYWPWLLLPGMGSILSAAGPGPGHWQKVLRLVELLNRAQSCRANDQRGLLSKEDLVLPDFLQLPEQDNSTCEGSDQPDAPHPGSEGNSHPPPTEPTPAQPPVDHELR</sequence>
<dbReference type="GO" id="GO:0030425">
    <property type="term" value="C:dendrite"/>
    <property type="evidence" value="ECO:0007669"/>
    <property type="project" value="UniProtKB-SubCell"/>
</dbReference>
<dbReference type="GO" id="GO:0005737">
    <property type="term" value="C:cytoplasm"/>
    <property type="evidence" value="ECO:0007669"/>
    <property type="project" value="TreeGrafter"/>
</dbReference>
<evidence type="ECO:0000259" key="23">
    <source>
        <dbReference type="PROSITE" id="PS50132"/>
    </source>
</evidence>
<dbReference type="InterPro" id="IPR046995">
    <property type="entry name" value="RGS10/12/14-like"/>
</dbReference>
<dbReference type="CDD" id="cd08743">
    <property type="entry name" value="RGS_RGS14"/>
    <property type="match status" value="1"/>
</dbReference>
<dbReference type="PRINTS" id="PR01301">
    <property type="entry name" value="RGSPROTEIN"/>
</dbReference>
<evidence type="ECO:0000256" key="8">
    <source>
        <dbReference type="ARBA" id="ARBA00022490"/>
    </source>
</evidence>
<dbReference type="OMA" id="PWAEGHR"/>
<keyword evidence="15" id="KW-0472">Membrane</keyword>
<evidence type="ECO:0000256" key="15">
    <source>
        <dbReference type="ARBA" id="ARBA00023136"/>
    </source>
</evidence>
<dbReference type="InterPro" id="IPR029071">
    <property type="entry name" value="Ubiquitin-like_domsf"/>
</dbReference>
<keyword evidence="14" id="KW-0770">Synapse</keyword>
<dbReference type="InterPro" id="IPR037881">
    <property type="entry name" value="RGS14_RGS"/>
</dbReference>
<dbReference type="GO" id="GO:0005874">
    <property type="term" value="C:microtubule"/>
    <property type="evidence" value="ECO:0007669"/>
    <property type="project" value="UniProtKB-KW"/>
</dbReference>
<keyword evidence="13" id="KW-0677">Repeat</keyword>
<reference evidence="25" key="1">
    <citation type="submission" date="2025-08" db="UniProtKB">
        <authorList>
            <consortium name="Ensembl"/>
        </authorList>
    </citation>
    <scope>IDENTIFICATION</scope>
</reference>
<evidence type="ECO:0000256" key="17">
    <source>
        <dbReference type="ARBA" id="ARBA00023242"/>
    </source>
</evidence>
<keyword evidence="6" id="KW-0343">GTPase activation</keyword>
<accession>A0A663MR03</accession>
<dbReference type="FunFam" id="1.10.167.10:FF:000001">
    <property type="entry name" value="Putative regulator of g-protein signaling 12"/>
    <property type="match status" value="1"/>
</dbReference>
<dbReference type="GO" id="GO:0007051">
    <property type="term" value="P:spindle organization"/>
    <property type="evidence" value="ECO:0007669"/>
    <property type="project" value="TreeGrafter"/>
</dbReference>
<dbReference type="InterPro" id="IPR024066">
    <property type="entry name" value="RGS_subdom1/3"/>
</dbReference>
<evidence type="ECO:0000256" key="3">
    <source>
        <dbReference type="ARBA" id="ARBA00004300"/>
    </source>
</evidence>
<dbReference type="SMART" id="SM00455">
    <property type="entry name" value="RBD"/>
    <property type="match status" value="2"/>
</dbReference>
<dbReference type="Proteomes" id="UP000472269">
    <property type="component" value="Unplaced"/>
</dbReference>
<evidence type="ECO:0000256" key="16">
    <source>
        <dbReference type="ARBA" id="ARBA00023212"/>
    </source>
</evidence>
<evidence type="ECO:0000256" key="10">
    <source>
        <dbReference type="ARBA" id="ARBA00022618"/>
    </source>
</evidence>
<dbReference type="GO" id="GO:0001965">
    <property type="term" value="F:G-protein alpha-subunit binding"/>
    <property type="evidence" value="ECO:0007669"/>
    <property type="project" value="InterPro"/>
</dbReference>
<evidence type="ECO:0000259" key="24">
    <source>
        <dbReference type="PROSITE" id="PS50898"/>
    </source>
</evidence>